<evidence type="ECO:0000313" key="2">
    <source>
        <dbReference type="EMBL" id="KAH3729952.1"/>
    </source>
</evidence>
<organism evidence="2 3">
    <name type="scientific">Dreissena polymorpha</name>
    <name type="common">Zebra mussel</name>
    <name type="synonym">Mytilus polymorpha</name>
    <dbReference type="NCBI Taxonomy" id="45954"/>
    <lineage>
        <taxon>Eukaryota</taxon>
        <taxon>Metazoa</taxon>
        <taxon>Spiralia</taxon>
        <taxon>Lophotrochozoa</taxon>
        <taxon>Mollusca</taxon>
        <taxon>Bivalvia</taxon>
        <taxon>Autobranchia</taxon>
        <taxon>Heteroconchia</taxon>
        <taxon>Euheterodonta</taxon>
        <taxon>Imparidentia</taxon>
        <taxon>Neoheterodontei</taxon>
        <taxon>Myida</taxon>
        <taxon>Dreissenoidea</taxon>
        <taxon>Dreissenidae</taxon>
        <taxon>Dreissena</taxon>
    </lineage>
</organism>
<keyword evidence="3" id="KW-1185">Reference proteome</keyword>
<evidence type="ECO:0000256" key="1">
    <source>
        <dbReference type="SAM" id="MobiDB-lite"/>
    </source>
</evidence>
<accession>A0A9D4CSP5</accession>
<dbReference type="Proteomes" id="UP000828390">
    <property type="component" value="Unassembled WGS sequence"/>
</dbReference>
<name>A0A9D4CSP5_DREPO</name>
<comment type="caution">
    <text evidence="2">The sequence shown here is derived from an EMBL/GenBank/DDBJ whole genome shotgun (WGS) entry which is preliminary data.</text>
</comment>
<protein>
    <submittedName>
        <fullName evidence="2">Uncharacterized protein</fullName>
    </submittedName>
</protein>
<dbReference type="EMBL" id="JAIWYP010000012">
    <property type="protein sequence ID" value="KAH3729952.1"/>
    <property type="molecule type" value="Genomic_DNA"/>
</dbReference>
<evidence type="ECO:0000313" key="3">
    <source>
        <dbReference type="Proteomes" id="UP000828390"/>
    </source>
</evidence>
<gene>
    <name evidence="2" type="ORF">DPMN_055930</name>
</gene>
<proteinExistence type="predicted"/>
<sequence length="91" mass="10225">MNSHSTPIQGKRPDKRDLSTSSIVVGNKKNKLSDSVNMQSSDNETTNHFHLSEADIDGISKKLHDLLKSDIESIVSSVVQYKEVKHSHRRL</sequence>
<feature type="compositionally biased region" description="Polar residues" evidence="1">
    <location>
        <begin position="33"/>
        <end position="44"/>
    </location>
</feature>
<feature type="region of interest" description="Disordered" evidence="1">
    <location>
        <begin position="1"/>
        <end position="44"/>
    </location>
</feature>
<reference evidence="2" key="2">
    <citation type="submission" date="2020-11" db="EMBL/GenBank/DDBJ databases">
        <authorList>
            <person name="McCartney M.A."/>
            <person name="Auch B."/>
            <person name="Kono T."/>
            <person name="Mallez S."/>
            <person name="Becker A."/>
            <person name="Gohl D.M."/>
            <person name="Silverstein K.A.T."/>
            <person name="Koren S."/>
            <person name="Bechman K.B."/>
            <person name="Herman A."/>
            <person name="Abrahante J.E."/>
            <person name="Garbe J."/>
        </authorList>
    </citation>
    <scope>NUCLEOTIDE SEQUENCE</scope>
    <source>
        <strain evidence="2">Duluth1</strain>
        <tissue evidence="2">Whole animal</tissue>
    </source>
</reference>
<reference evidence="2" key="1">
    <citation type="journal article" date="2019" name="bioRxiv">
        <title>The Genome of the Zebra Mussel, Dreissena polymorpha: A Resource for Invasive Species Research.</title>
        <authorList>
            <person name="McCartney M.A."/>
            <person name="Auch B."/>
            <person name="Kono T."/>
            <person name="Mallez S."/>
            <person name="Zhang Y."/>
            <person name="Obille A."/>
            <person name="Becker A."/>
            <person name="Abrahante J.E."/>
            <person name="Garbe J."/>
            <person name="Badalamenti J.P."/>
            <person name="Herman A."/>
            <person name="Mangelson H."/>
            <person name="Liachko I."/>
            <person name="Sullivan S."/>
            <person name="Sone E.D."/>
            <person name="Koren S."/>
            <person name="Silverstein K.A.T."/>
            <person name="Beckman K.B."/>
            <person name="Gohl D.M."/>
        </authorList>
    </citation>
    <scope>NUCLEOTIDE SEQUENCE</scope>
    <source>
        <strain evidence="2">Duluth1</strain>
        <tissue evidence="2">Whole animal</tissue>
    </source>
</reference>
<dbReference type="AlphaFoldDB" id="A0A9D4CSP5"/>